<dbReference type="EMBL" id="CP093313">
    <property type="protein sequence ID" value="UWZ82770.1"/>
    <property type="molecule type" value="Genomic_DNA"/>
</dbReference>
<accession>A0A9J7BLX4</accession>
<dbReference type="KEGG" id="orp:MOP44_19625"/>
<gene>
    <name evidence="1" type="ORF">MOP44_19625</name>
</gene>
<sequence length="69" mass="8110">MGHNYKSEYERRREVQARAIRQARHLDLKIVEAVLTRTEKSLQGSFERLKRSDQVLQQYWASVGGPPLK</sequence>
<evidence type="ECO:0000313" key="1">
    <source>
        <dbReference type="EMBL" id="UWZ82770.1"/>
    </source>
</evidence>
<keyword evidence="2" id="KW-1185">Reference proteome</keyword>
<protein>
    <submittedName>
        <fullName evidence="1">Uncharacterized protein</fullName>
    </submittedName>
</protein>
<evidence type="ECO:0000313" key="2">
    <source>
        <dbReference type="Proteomes" id="UP001059380"/>
    </source>
</evidence>
<dbReference type="RefSeq" id="WP_260791982.1">
    <property type="nucleotide sequence ID" value="NZ_CP093313.1"/>
</dbReference>
<proteinExistence type="predicted"/>
<dbReference type="Proteomes" id="UP001059380">
    <property type="component" value="Chromosome"/>
</dbReference>
<organism evidence="1 2">
    <name type="scientific">Occallatibacter riparius</name>
    <dbReference type="NCBI Taxonomy" id="1002689"/>
    <lineage>
        <taxon>Bacteria</taxon>
        <taxon>Pseudomonadati</taxon>
        <taxon>Acidobacteriota</taxon>
        <taxon>Terriglobia</taxon>
        <taxon>Terriglobales</taxon>
        <taxon>Acidobacteriaceae</taxon>
        <taxon>Occallatibacter</taxon>
    </lineage>
</organism>
<name>A0A9J7BLX4_9BACT</name>
<reference evidence="1" key="1">
    <citation type="submission" date="2021-04" db="EMBL/GenBank/DDBJ databases">
        <title>Phylogenetic analysis of Acidobacteriaceae.</title>
        <authorList>
            <person name="Qiu L."/>
            <person name="Zhang Q."/>
        </authorList>
    </citation>
    <scope>NUCLEOTIDE SEQUENCE</scope>
    <source>
        <strain evidence="1">DSM 25168</strain>
    </source>
</reference>
<dbReference type="AlphaFoldDB" id="A0A9J7BLX4"/>